<proteinExistence type="predicted"/>
<gene>
    <name evidence="1" type="ORF">LCGC14_1513970</name>
</gene>
<organism evidence="1">
    <name type="scientific">marine sediment metagenome</name>
    <dbReference type="NCBI Taxonomy" id="412755"/>
    <lineage>
        <taxon>unclassified sequences</taxon>
        <taxon>metagenomes</taxon>
        <taxon>ecological metagenomes</taxon>
    </lineage>
</organism>
<evidence type="ECO:0000313" key="1">
    <source>
        <dbReference type="EMBL" id="KKM63194.1"/>
    </source>
</evidence>
<name>A0A0F9J0N1_9ZZZZ</name>
<accession>A0A0F9J0N1</accession>
<comment type="caution">
    <text evidence="1">The sequence shown here is derived from an EMBL/GenBank/DDBJ whole genome shotgun (WGS) entry which is preliminary data.</text>
</comment>
<sequence length="142" mass="16715">MKILIIDGCNQCCYWDERFMICNHPERIEKFTDNREGDGFPGVCQLDDVPNRLKKGNLKTMKGVNMPKEQRVEIKLTYESLIALLQGKEFHLYSDGMHIIFHPPFEGVFLTHRELREIKYSAECRAFKLVEQLSKYTEKREG</sequence>
<dbReference type="EMBL" id="LAZR01011144">
    <property type="protein sequence ID" value="KKM63194.1"/>
    <property type="molecule type" value="Genomic_DNA"/>
</dbReference>
<reference evidence="1" key="1">
    <citation type="journal article" date="2015" name="Nature">
        <title>Complex archaea that bridge the gap between prokaryotes and eukaryotes.</title>
        <authorList>
            <person name="Spang A."/>
            <person name="Saw J.H."/>
            <person name="Jorgensen S.L."/>
            <person name="Zaremba-Niedzwiedzka K."/>
            <person name="Martijn J."/>
            <person name="Lind A.E."/>
            <person name="van Eijk R."/>
            <person name="Schleper C."/>
            <person name="Guy L."/>
            <person name="Ettema T.J."/>
        </authorList>
    </citation>
    <scope>NUCLEOTIDE SEQUENCE</scope>
</reference>
<protein>
    <submittedName>
        <fullName evidence="1">Uncharacterized protein</fullName>
    </submittedName>
</protein>
<dbReference type="AlphaFoldDB" id="A0A0F9J0N1"/>